<evidence type="ECO:0000256" key="1">
    <source>
        <dbReference type="ARBA" id="ARBA00001971"/>
    </source>
</evidence>
<dbReference type="InterPro" id="IPR017972">
    <property type="entry name" value="Cyt_P450_CS"/>
</dbReference>
<dbReference type="PANTHER" id="PTHR24305">
    <property type="entry name" value="CYTOCHROME P450"/>
    <property type="match status" value="1"/>
</dbReference>
<keyword evidence="4 6" id="KW-0560">Oxidoreductase</keyword>
<evidence type="ECO:0000313" key="6">
    <source>
        <dbReference type="EMBL" id="VBA41452.1"/>
    </source>
</evidence>
<sequence length="458" mass="51104">MSEPIARDGSSGTGPAITRPTNAKLPPAPPRVIPKGLQGIAFFAARRWATEQLAHRYGGAFRLDVPVFGRLVVVADPRLVKQVFSSRTDELGAIQPNLSRLLGSGSVFGLDGDEHRRRRKLLAHPFRASNMQNYERIVEQETLREIADWPDGKAFSTLPAMKRITLNVILRAVFGAEGDDFDELRQVIIPWAKWGSRLSTLPLPARTYGRYTPWGRLAEWRGKYDAIIDRIIDKAQSDPQSGKDMHDRGDILSLLLRSAYDDGSAMSRKDVRDDLLTLLVAGHETTATTLAWVFERLTRQPELLSALVAEADTDDNELRHAAIYEVQRTRSVIDFSGRRVRAPAFELGEYVIPQGYSIVVSLSRCHADADTFPNPDRFDPRRYIDGKPSPFAWVPFGGGTRRCAGAAFAKMEMNVVLRTILRHLTIETTTAPPEKIRAGGLGFLPKDGGRIVVHHVRR</sequence>
<name>A0A498QA52_9MYCO</name>
<dbReference type="GO" id="GO:0005506">
    <property type="term" value="F:iron ion binding"/>
    <property type="evidence" value="ECO:0007669"/>
    <property type="project" value="InterPro"/>
</dbReference>
<feature type="region of interest" description="Disordered" evidence="5">
    <location>
        <begin position="1"/>
        <end position="30"/>
    </location>
</feature>
<dbReference type="AlphaFoldDB" id="A0A498QA52"/>
<gene>
    <name evidence="6" type="ORF">LAUMK136_04047</name>
</gene>
<dbReference type="CDD" id="cd11053">
    <property type="entry name" value="CYP110-like"/>
    <property type="match status" value="1"/>
</dbReference>
<dbReference type="InterPro" id="IPR001128">
    <property type="entry name" value="Cyt_P450"/>
</dbReference>
<dbReference type="InterPro" id="IPR050121">
    <property type="entry name" value="Cytochrome_P450_monoxygenase"/>
</dbReference>
<dbReference type="EC" id="1.14.-.-" evidence="6"/>
<dbReference type="PRINTS" id="PR00463">
    <property type="entry name" value="EP450I"/>
</dbReference>
<organism evidence="6 7">
    <name type="scientific">Mycobacterium attenuatum</name>
    <dbReference type="NCBI Taxonomy" id="2341086"/>
    <lineage>
        <taxon>Bacteria</taxon>
        <taxon>Bacillati</taxon>
        <taxon>Actinomycetota</taxon>
        <taxon>Actinomycetes</taxon>
        <taxon>Mycobacteriales</taxon>
        <taxon>Mycobacteriaceae</taxon>
        <taxon>Mycobacterium</taxon>
    </lineage>
</organism>
<keyword evidence="3 4" id="KW-0349">Heme</keyword>
<dbReference type="GO" id="GO:0004497">
    <property type="term" value="F:monooxygenase activity"/>
    <property type="evidence" value="ECO:0007669"/>
    <property type="project" value="UniProtKB-KW"/>
</dbReference>
<comment type="cofactor">
    <cofactor evidence="1 3">
        <name>heme</name>
        <dbReference type="ChEBI" id="CHEBI:30413"/>
    </cofactor>
</comment>
<keyword evidence="3 4" id="KW-0408">Iron</keyword>
<keyword evidence="4" id="KW-0503">Monooxygenase</keyword>
<dbReference type="PANTHER" id="PTHR24305:SF166">
    <property type="entry name" value="CYTOCHROME P450 12A4, MITOCHONDRIAL-RELATED"/>
    <property type="match status" value="1"/>
</dbReference>
<dbReference type="SUPFAM" id="SSF48264">
    <property type="entry name" value="Cytochrome P450"/>
    <property type="match status" value="1"/>
</dbReference>
<dbReference type="InterPro" id="IPR002401">
    <property type="entry name" value="Cyt_P450_E_grp-I"/>
</dbReference>
<evidence type="ECO:0000256" key="5">
    <source>
        <dbReference type="SAM" id="MobiDB-lite"/>
    </source>
</evidence>
<dbReference type="GO" id="GO:0016705">
    <property type="term" value="F:oxidoreductase activity, acting on paired donors, with incorporation or reduction of molecular oxygen"/>
    <property type="evidence" value="ECO:0007669"/>
    <property type="project" value="InterPro"/>
</dbReference>
<dbReference type="Gene3D" id="1.10.630.10">
    <property type="entry name" value="Cytochrome P450"/>
    <property type="match status" value="1"/>
</dbReference>
<proteinExistence type="inferred from homology"/>
<dbReference type="InterPro" id="IPR036396">
    <property type="entry name" value="Cyt_P450_sf"/>
</dbReference>
<evidence type="ECO:0000256" key="2">
    <source>
        <dbReference type="ARBA" id="ARBA00010617"/>
    </source>
</evidence>
<dbReference type="PRINTS" id="PR00385">
    <property type="entry name" value="P450"/>
</dbReference>
<evidence type="ECO:0000256" key="4">
    <source>
        <dbReference type="RuleBase" id="RU000461"/>
    </source>
</evidence>
<protein>
    <submittedName>
        <fullName evidence="6">Cytochrome P450 138</fullName>
        <ecNumber evidence="6">1.14.-.-</ecNumber>
    </submittedName>
</protein>
<accession>A0A498QA52</accession>
<feature type="binding site" description="axial binding residue" evidence="3">
    <location>
        <position position="403"/>
    </location>
    <ligand>
        <name>heme</name>
        <dbReference type="ChEBI" id="CHEBI:30413"/>
    </ligand>
    <ligandPart>
        <name>Fe</name>
        <dbReference type="ChEBI" id="CHEBI:18248"/>
    </ligandPart>
</feature>
<evidence type="ECO:0000256" key="3">
    <source>
        <dbReference type="PIRSR" id="PIRSR602401-1"/>
    </source>
</evidence>
<comment type="similarity">
    <text evidence="2 4">Belongs to the cytochrome P450 family.</text>
</comment>
<keyword evidence="7" id="KW-1185">Reference proteome</keyword>
<dbReference type="GO" id="GO:0020037">
    <property type="term" value="F:heme binding"/>
    <property type="evidence" value="ECO:0007669"/>
    <property type="project" value="InterPro"/>
</dbReference>
<reference evidence="6 7" key="1">
    <citation type="submission" date="2018-09" db="EMBL/GenBank/DDBJ databases">
        <authorList>
            <person name="Tagini F."/>
        </authorList>
    </citation>
    <scope>NUCLEOTIDE SEQUENCE [LARGE SCALE GENOMIC DNA]</scope>
    <source>
        <strain evidence="6 7">MK136</strain>
    </source>
</reference>
<keyword evidence="3 4" id="KW-0479">Metal-binding</keyword>
<dbReference type="EMBL" id="UPHP01000111">
    <property type="protein sequence ID" value="VBA41452.1"/>
    <property type="molecule type" value="Genomic_DNA"/>
</dbReference>
<dbReference type="PROSITE" id="PS00086">
    <property type="entry name" value="CYTOCHROME_P450"/>
    <property type="match status" value="1"/>
</dbReference>
<evidence type="ECO:0000313" key="7">
    <source>
        <dbReference type="Proteomes" id="UP000273307"/>
    </source>
</evidence>
<dbReference type="Pfam" id="PF00067">
    <property type="entry name" value="p450"/>
    <property type="match status" value="1"/>
</dbReference>
<dbReference type="Proteomes" id="UP000273307">
    <property type="component" value="Unassembled WGS sequence"/>
</dbReference>